<feature type="compositionally biased region" description="Low complexity" evidence="2">
    <location>
        <begin position="300"/>
        <end position="314"/>
    </location>
</feature>
<reference evidence="3 4" key="1">
    <citation type="submission" date="2019-06" db="EMBL/GenBank/DDBJ databases">
        <title>A chromosome-scale genome assembly of the striped catfish, Pangasianodon hypophthalmus.</title>
        <authorList>
            <person name="Wen M."/>
            <person name="Zahm M."/>
            <person name="Roques C."/>
            <person name="Cabau C."/>
            <person name="Klopp C."/>
            <person name="Donnadieu C."/>
            <person name="Jouanno E."/>
            <person name="Avarre J.-C."/>
            <person name="Campet M."/>
            <person name="Ha T.T.T."/>
            <person name="Dugue R."/>
            <person name="Lampietro C."/>
            <person name="Louis A."/>
            <person name="Herpin A."/>
            <person name="Echchiki A."/>
            <person name="Berthelot C."/>
            <person name="Parey E."/>
            <person name="Roest-Crollius H."/>
            <person name="Braasch I."/>
            <person name="Postlethwait J."/>
            <person name="Bobe J."/>
            <person name="Montfort J."/>
            <person name="Bouchez O."/>
            <person name="Begum T."/>
            <person name="Schartl M."/>
            <person name="Guiguen Y."/>
        </authorList>
    </citation>
    <scope>NUCLEOTIDE SEQUENCE [LARGE SCALE GENOMIC DNA]</scope>
    <source>
        <strain evidence="3 4">Indonesia</strain>
        <tissue evidence="3">Blood</tissue>
    </source>
</reference>
<feature type="region of interest" description="Disordered" evidence="2">
    <location>
        <begin position="27"/>
        <end position="53"/>
    </location>
</feature>
<dbReference type="GO" id="GO:0005814">
    <property type="term" value="C:centriole"/>
    <property type="evidence" value="ECO:0007669"/>
    <property type="project" value="InterPro"/>
</dbReference>
<dbReference type="Proteomes" id="UP000327468">
    <property type="component" value="Chromosome 25"/>
</dbReference>
<dbReference type="GO" id="GO:0060271">
    <property type="term" value="P:cilium assembly"/>
    <property type="evidence" value="ECO:0007669"/>
    <property type="project" value="InterPro"/>
</dbReference>
<accession>A0A5N5KCX7</accession>
<feature type="compositionally biased region" description="Polar residues" evidence="2">
    <location>
        <begin position="177"/>
        <end position="187"/>
    </location>
</feature>
<dbReference type="AlphaFoldDB" id="A0A5N5KCX7"/>
<feature type="coiled-coil region" evidence="1">
    <location>
        <begin position="411"/>
        <end position="516"/>
    </location>
</feature>
<keyword evidence="1" id="KW-0175">Coiled coil</keyword>
<dbReference type="PANTHER" id="PTHR36170:SF1">
    <property type="entry name" value="CENTROSOMAL PROTEIN OF 89 KDA"/>
    <property type="match status" value="1"/>
</dbReference>
<dbReference type="EMBL" id="VFJC01000026">
    <property type="protein sequence ID" value="KAB5526037.1"/>
    <property type="molecule type" value="Genomic_DNA"/>
</dbReference>
<evidence type="ECO:0000313" key="3">
    <source>
        <dbReference type="EMBL" id="KAB5526037.1"/>
    </source>
</evidence>
<name>A0A5N5KCX7_PANHP</name>
<feature type="compositionally biased region" description="Low complexity" evidence="2">
    <location>
        <begin position="44"/>
        <end position="53"/>
    </location>
</feature>
<feature type="compositionally biased region" description="Acidic residues" evidence="2">
    <location>
        <begin position="124"/>
        <end position="139"/>
    </location>
</feature>
<sequence length="686" mass="78967">MSKFNLTFRRSERKAFKNIAHGLIPAATIAPKPAVPRTPPPRSPNTSPERPRSALAAAILTSSLTGRTFAIPPPRSRSYSESECSHTDSHTGFEPYASTALYTRDRWPDSVAGRPRLPSPRPDDADDDNDEDEEEEIEADMQREESHVYQTIERQSRAPGPLKKASAHSKLDDDTDNSTFEVVSPLNTEDETEMDEGTSVKKPPLALQTRSPSHRSMASPDVNEDLRTQSPSSSTPKRKTSMMKKRPTRESEREKLEVNEAYHRAVEFQQELMKELRELREQNHTLTAQKEVLERTCSEQSQQIQQLHQQQSHSPQERRHSVGESSELLSLRQQAQELVDENDGLKMTVHRLNVELSRYQARFRPLTRDECPRNSGLPGKGPAPPWLLDMKYLSPLLLAYEDQLTERDQLLKFSEEELKKLRMRTEEVIQENEKLHTELSKRSSVSNKEWKQLQDQARLVLEENQVLIQQLELQHDKAKETHTKHTQEVCKVSKQVMLLEAEKQNLETELEVARKELCMLKVKLQKASSALENSVSRVEHTTTTDKLKWKLEEEEKMKCTEVEGLQDRVATLQAEKKTLLLEKNDLNAHIKHLESELQLARQANRKAQRRIDLLKQQIEDSLEKELVAHQYLTSVVMLAEKTTYERDQLIHMASCLEKDKQGILTRILEGTVHLGKLQEKVKRHNR</sequence>
<evidence type="ECO:0000256" key="2">
    <source>
        <dbReference type="SAM" id="MobiDB-lite"/>
    </source>
</evidence>
<organism evidence="3 4">
    <name type="scientific">Pangasianodon hypophthalmus</name>
    <name type="common">Striped catfish</name>
    <name type="synonym">Helicophagus hypophthalmus</name>
    <dbReference type="NCBI Taxonomy" id="310915"/>
    <lineage>
        <taxon>Eukaryota</taxon>
        <taxon>Metazoa</taxon>
        <taxon>Chordata</taxon>
        <taxon>Craniata</taxon>
        <taxon>Vertebrata</taxon>
        <taxon>Euteleostomi</taxon>
        <taxon>Actinopterygii</taxon>
        <taxon>Neopterygii</taxon>
        <taxon>Teleostei</taxon>
        <taxon>Ostariophysi</taxon>
        <taxon>Siluriformes</taxon>
        <taxon>Pangasiidae</taxon>
        <taxon>Pangasianodon</taxon>
    </lineage>
</organism>
<feature type="compositionally biased region" description="Pro residues" evidence="2">
    <location>
        <begin position="33"/>
        <end position="43"/>
    </location>
</feature>
<dbReference type="GO" id="GO:0045202">
    <property type="term" value="C:synapse"/>
    <property type="evidence" value="ECO:0007669"/>
    <property type="project" value="GOC"/>
</dbReference>
<feature type="compositionally biased region" description="Basic residues" evidence="2">
    <location>
        <begin position="236"/>
        <end position="247"/>
    </location>
</feature>
<feature type="compositionally biased region" description="Basic and acidic residues" evidence="2">
    <location>
        <begin position="78"/>
        <end position="91"/>
    </location>
</feature>
<feature type="compositionally biased region" description="Basic and acidic residues" evidence="2">
    <location>
        <begin position="248"/>
        <end position="257"/>
    </location>
</feature>
<dbReference type="PANTHER" id="PTHR36170">
    <property type="entry name" value="CENTROSOMAL PROTEIN OF 89 KDA"/>
    <property type="match status" value="1"/>
</dbReference>
<feature type="region of interest" description="Disordered" evidence="2">
    <location>
        <begin position="65"/>
        <end position="257"/>
    </location>
</feature>
<dbReference type="InterPro" id="IPR033545">
    <property type="entry name" value="CEP89"/>
</dbReference>
<protein>
    <recommendedName>
        <fullName evidence="5">Centrosomal protein of 89 kDa</fullName>
    </recommendedName>
</protein>
<dbReference type="GO" id="GO:0097539">
    <property type="term" value="C:ciliary transition fiber"/>
    <property type="evidence" value="ECO:0007669"/>
    <property type="project" value="TreeGrafter"/>
</dbReference>
<proteinExistence type="predicted"/>
<dbReference type="GO" id="GO:0007268">
    <property type="term" value="P:chemical synaptic transmission"/>
    <property type="evidence" value="ECO:0007669"/>
    <property type="project" value="InterPro"/>
</dbReference>
<comment type="caution">
    <text evidence="3">The sequence shown here is derived from an EMBL/GenBank/DDBJ whole genome shotgun (WGS) entry which is preliminary data.</text>
</comment>
<keyword evidence="4" id="KW-1185">Reference proteome</keyword>
<dbReference type="GO" id="GO:0007005">
    <property type="term" value="P:mitochondrion organization"/>
    <property type="evidence" value="ECO:0007669"/>
    <property type="project" value="InterPro"/>
</dbReference>
<evidence type="ECO:0000313" key="4">
    <source>
        <dbReference type="Proteomes" id="UP000327468"/>
    </source>
</evidence>
<evidence type="ECO:0000256" key="1">
    <source>
        <dbReference type="SAM" id="Coils"/>
    </source>
</evidence>
<feature type="region of interest" description="Disordered" evidence="2">
    <location>
        <begin position="300"/>
        <end position="329"/>
    </location>
</feature>
<evidence type="ECO:0008006" key="5">
    <source>
        <dbReference type="Google" id="ProtNLM"/>
    </source>
</evidence>
<feature type="coiled-coil region" evidence="1">
    <location>
        <begin position="562"/>
        <end position="624"/>
    </location>
</feature>
<gene>
    <name evidence="3" type="ORF">PHYPO_G00147110</name>
</gene>